<feature type="transmembrane region" description="Helical" evidence="1">
    <location>
        <begin position="312"/>
        <end position="329"/>
    </location>
</feature>
<keyword evidence="1" id="KW-0812">Transmembrane</keyword>
<feature type="transmembrane region" description="Helical" evidence="1">
    <location>
        <begin position="341"/>
        <end position="364"/>
    </location>
</feature>
<sequence length="389" mass="43515">MSADTSSVEAVRPARLAHIHSHTGLRGLASLLVVAYHLQFGEGYRFPFEGSDTFFGRGYLWVDLFFVLSGFIISYTANAERDLGFSWPEARHFMRQRIARIYPLHIFCLAYLVAYFGLVTLAFLAAGKNADAGWWAPENLKALGAQILLLQSWGPPEWVAWNIPSWSISAEIFAYFMFLPLVWLHGRSRPIGMLILIGVPTAFYLWIGQSTGDLDIVSGLAPLRCLAGFCLGMVIYYARRICDRMSASTLSIVQIISLAAIVSGLVWDCNDIAFILPFCALVLSTCTDRGIASHMLSSAPIQTLGNISYSMYLNHVPIIMILSFFWIRLADRLPMIPEPFLRIAFLLIVFASLIVISLGTLKYVERPARSYLMRKGTLQKSVETQAYSN</sequence>
<gene>
    <name evidence="3" type="ORF">FHS49_001140</name>
</gene>
<dbReference type="PANTHER" id="PTHR23028:SF131">
    <property type="entry name" value="BLR2367 PROTEIN"/>
    <property type="match status" value="1"/>
</dbReference>
<keyword evidence="1" id="KW-1133">Transmembrane helix</keyword>
<feature type="domain" description="Acyltransferase 3" evidence="2">
    <location>
        <begin position="24"/>
        <end position="358"/>
    </location>
</feature>
<evidence type="ECO:0000313" key="3">
    <source>
        <dbReference type="EMBL" id="MBB5685132.1"/>
    </source>
</evidence>
<dbReference type="GO" id="GO:0016020">
    <property type="term" value="C:membrane"/>
    <property type="evidence" value="ECO:0007669"/>
    <property type="project" value="TreeGrafter"/>
</dbReference>
<evidence type="ECO:0000313" key="4">
    <source>
        <dbReference type="Proteomes" id="UP000549617"/>
    </source>
</evidence>
<dbReference type="PANTHER" id="PTHR23028">
    <property type="entry name" value="ACETYLTRANSFERASE"/>
    <property type="match status" value="1"/>
</dbReference>
<evidence type="ECO:0000259" key="2">
    <source>
        <dbReference type="Pfam" id="PF01757"/>
    </source>
</evidence>
<feature type="transmembrane region" description="Helical" evidence="1">
    <location>
        <begin position="58"/>
        <end position="77"/>
    </location>
</feature>
<keyword evidence="1" id="KW-0472">Membrane</keyword>
<feature type="transmembrane region" description="Helical" evidence="1">
    <location>
        <begin position="191"/>
        <end position="207"/>
    </location>
</feature>
<dbReference type="InterPro" id="IPR050879">
    <property type="entry name" value="Acyltransferase_3"/>
</dbReference>
<dbReference type="RefSeq" id="WP_184016235.1">
    <property type="nucleotide sequence ID" value="NZ_JACIJC010000002.1"/>
</dbReference>
<evidence type="ECO:0000256" key="1">
    <source>
        <dbReference type="SAM" id="Phobius"/>
    </source>
</evidence>
<feature type="transmembrane region" description="Helical" evidence="1">
    <location>
        <begin position="219"/>
        <end position="238"/>
    </location>
</feature>
<keyword evidence="4" id="KW-1185">Reference proteome</keyword>
<feature type="transmembrane region" description="Helical" evidence="1">
    <location>
        <begin position="163"/>
        <end position="184"/>
    </location>
</feature>
<dbReference type="AlphaFoldDB" id="A0A7W9AGB1"/>
<feature type="transmembrane region" description="Helical" evidence="1">
    <location>
        <begin position="250"/>
        <end position="267"/>
    </location>
</feature>
<accession>A0A7W9AGB1</accession>
<dbReference type="GO" id="GO:0000271">
    <property type="term" value="P:polysaccharide biosynthetic process"/>
    <property type="evidence" value="ECO:0007669"/>
    <property type="project" value="TreeGrafter"/>
</dbReference>
<dbReference type="InterPro" id="IPR002656">
    <property type="entry name" value="Acyl_transf_3_dom"/>
</dbReference>
<organism evidence="3 4">
    <name type="scientific">Sphingobium boeckii</name>
    <dbReference type="NCBI Taxonomy" id="1082345"/>
    <lineage>
        <taxon>Bacteria</taxon>
        <taxon>Pseudomonadati</taxon>
        <taxon>Pseudomonadota</taxon>
        <taxon>Alphaproteobacteria</taxon>
        <taxon>Sphingomonadales</taxon>
        <taxon>Sphingomonadaceae</taxon>
        <taxon>Sphingobium</taxon>
    </lineage>
</organism>
<feature type="transmembrane region" description="Helical" evidence="1">
    <location>
        <begin position="273"/>
        <end position="291"/>
    </location>
</feature>
<reference evidence="3 4" key="1">
    <citation type="submission" date="2020-08" db="EMBL/GenBank/DDBJ databases">
        <title>Genomic Encyclopedia of Type Strains, Phase IV (KMG-IV): sequencing the most valuable type-strain genomes for metagenomic binning, comparative biology and taxonomic classification.</title>
        <authorList>
            <person name="Goeker M."/>
        </authorList>
    </citation>
    <scope>NUCLEOTIDE SEQUENCE [LARGE SCALE GENOMIC DNA]</scope>
    <source>
        <strain evidence="3 4">DSM 25079</strain>
    </source>
</reference>
<feature type="transmembrane region" description="Helical" evidence="1">
    <location>
        <begin position="101"/>
        <end position="126"/>
    </location>
</feature>
<proteinExistence type="predicted"/>
<comment type="caution">
    <text evidence="3">The sequence shown here is derived from an EMBL/GenBank/DDBJ whole genome shotgun (WGS) entry which is preliminary data.</text>
</comment>
<dbReference type="Pfam" id="PF01757">
    <property type="entry name" value="Acyl_transf_3"/>
    <property type="match status" value="1"/>
</dbReference>
<name>A0A7W9AGB1_9SPHN</name>
<dbReference type="EMBL" id="JACIJC010000002">
    <property type="protein sequence ID" value="MBB5685132.1"/>
    <property type="molecule type" value="Genomic_DNA"/>
</dbReference>
<protein>
    <submittedName>
        <fullName evidence="3">Peptidoglycan/LPS O-acetylase OafA/YrhL</fullName>
    </submittedName>
</protein>
<dbReference type="GO" id="GO:0016747">
    <property type="term" value="F:acyltransferase activity, transferring groups other than amino-acyl groups"/>
    <property type="evidence" value="ECO:0007669"/>
    <property type="project" value="InterPro"/>
</dbReference>
<dbReference type="Proteomes" id="UP000549617">
    <property type="component" value="Unassembled WGS sequence"/>
</dbReference>